<reference evidence="2" key="1">
    <citation type="journal article" date="2019" name="Int. J. Syst. Evol. Microbiol.">
        <title>The Global Catalogue of Microorganisms (GCM) 10K type strain sequencing project: providing services to taxonomists for standard genome sequencing and annotation.</title>
        <authorList>
            <consortium name="The Broad Institute Genomics Platform"/>
            <consortium name="The Broad Institute Genome Sequencing Center for Infectious Disease"/>
            <person name="Wu L."/>
            <person name="Ma J."/>
        </authorList>
    </citation>
    <scope>NUCLEOTIDE SEQUENCE [LARGE SCALE GENOMIC DNA]</scope>
    <source>
        <strain evidence="2">JCM 18127</strain>
    </source>
</reference>
<dbReference type="EMBL" id="BAABIM010000001">
    <property type="protein sequence ID" value="GAA4677545.1"/>
    <property type="molecule type" value="Genomic_DNA"/>
</dbReference>
<organism evidence="1 2">
    <name type="scientific">Nocardioides nanhaiensis</name>
    <dbReference type="NCBI Taxonomy" id="1476871"/>
    <lineage>
        <taxon>Bacteria</taxon>
        <taxon>Bacillati</taxon>
        <taxon>Actinomycetota</taxon>
        <taxon>Actinomycetes</taxon>
        <taxon>Propionibacteriales</taxon>
        <taxon>Nocardioidaceae</taxon>
        <taxon>Nocardioides</taxon>
    </lineage>
</organism>
<evidence type="ECO:0000313" key="2">
    <source>
        <dbReference type="Proteomes" id="UP001500621"/>
    </source>
</evidence>
<dbReference type="RefSeq" id="WP_345263932.1">
    <property type="nucleotide sequence ID" value="NZ_BAABIM010000001.1"/>
</dbReference>
<name>A0ABP8W0Y3_9ACTN</name>
<dbReference type="PROSITE" id="PS51257">
    <property type="entry name" value="PROKAR_LIPOPROTEIN"/>
    <property type="match status" value="1"/>
</dbReference>
<evidence type="ECO:0008006" key="3">
    <source>
        <dbReference type="Google" id="ProtNLM"/>
    </source>
</evidence>
<proteinExistence type="predicted"/>
<keyword evidence="2" id="KW-1185">Reference proteome</keyword>
<protein>
    <recommendedName>
        <fullName evidence="3">Secreted protein</fullName>
    </recommendedName>
</protein>
<evidence type="ECO:0000313" key="1">
    <source>
        <dbReference type="EMBL" id="GAA4677545.1"/>
    </source>
</evidence>
<gene>
    <name evidence="1" type="ORF">GCM10023226_13490</name>
</gene>
<accession>A0ABP8W0Y3</accession>
<comment type="caution">
    <text evidence="1">The sequence shown here is derived from an EMBL/GenBank/DDBJ whole genome shotgun (WGS) entry which is preliminary data.</text>
</comment>
<dbReference type="Proteomes" id="UP001500621">
    <property type="component" value="Unassembled WGS sequence"/>
</dbReference>
<sequence length="142" mass="14715">MRPSHLCLGRVLLGVASVPAPIQSASASCAAPEIDVDSATLLQRGTTTTVMGYGFVDGCDDAGTCPGSPGCSGCVHEASEEVAPLIGVPLTLVQGDRRWRLAATDAREEGDVAWTVVLPEAARPGPARLVTPVSQPVRVRLR</sequence>